<keyword evidence="1" id="KW-1133">Transmembrane helix</keyword>
<feature type="transmembrane region" description="Helical" evidence="1">
    <location>
        <begin position="20"/>
        <end position="39"/>
    </location>
</feature>
<comment type="caution">
    <text evidence="2">The sequence shown here is derived from an EMBL/GenBank/DDBJ whole genome shotgun (WGS) entry which is preliminary data.</text>
</comment>
<evidence type="ECO:0000313" key="2">
    <source>
        <dbReference type="EMBL" id="RAI59734.1"/>
    </source>
</evidence>
<protein>
    <submittedName>
        <fullName evidence="2">Uncharacterized protein</fullName>
    </submittedName>
</protein>
<dbReference type="OrthoDB" id="7283099at2"/>
<evidence type="ECO:0000256" key="1">
    <source>
        <dbReference type="SAM" id="Phobius"/>
    </source>
</evidence>
<proteinExistence type="predicted"/>
<reference evidence="3" key="1">
    <citation type="submission" date="2018-06" db="EMBL/GenBank/DDBJ databases">
        <authorList>
            <person name="Khan S.A."/>
        </authorList>
    </citation>
    <scope>NUCLEOTIDE SEQUENCE [LARGE SCALE GENOMIC DNA]</scope>
    <source>
        <strain evidence="3">DB-1506</strain>
    </source>
</reference>
<dbReference type="Proteomes" id="UP000249065">
    <property type="component" value="Unassembled WGS sequence"/>
</dbReference>
<dbReference type="EMBL" id="QLIX01000003">
    <property type="protein sequence ID" value="RAI59734.1"/>
    <property type="molecule type" value="Genomic_DNA"/>
</dbReference>
<sequence>MAAKLAPLDGGAIKTSRASLIGGIAVAIGVFVLWLALAADLGLRGVGSAILGGAVSLLIGLWIWRADL</sequence>
<keyword evidence="1" id="KW-0472">Membrane</keyword>
<dbReference type="RefSeq" id="WP_111468765.1">
    <property type="nucleotide sequence ID" value="NZ_QLIX01000003.1"/>
</dbReference>
<name>A0A327MC27_9PROT</name>
<gene>
    <name evidence="2" type="ORF">DOO78_05590</name>
</gene>
<organism evidence="2 3">
    <name type="scientific">Roseicella frigidaeris</name>
    <dbReference type="NCBI Taxonomy" id="2230885"/>
    <lineage>
        <taxon>Bacteria</taxon>
        <taxon>Pseudomonadati</taxon>
        <taxon>Pseudomonadota</taxon>
        <taxon>Alphaproteobacteria</taxon>
        <taxon>Acetobacterales</taxon>
        <taxon>Roseomonadaceae</taxon>
        <taxon>Roseicella</taxon>
    </lineage>
</organism>
<accession>A0A327MC27</accession>
<evidence type="ECO:0000313" key="3">
    <source>
        <dbReference type="Proteomes" id="UP000249065"/>
    </source>
</evidence>
<keyword evidence="1" id="KW-0812">Transmembrane</keyword>
<dbReference type="AlphaFoldDB" id="A0A327MC27"/>
<feature type="transmembrane region" description="Helical" evidence="1">
    <location>
        <begin position="45"/>
        <end position="64"/>
    </location>
</feature>
<keyword evidence="3" id="KW-1185">Reference proteome</keyword>